<evidence type="ECO:0000256" key="6">
    <source>
        <dbReference type="ARBA" id="ARBA00022801"/>
    </source>
</evidence>
<dbReference type="InterPro" id="IPR043502">
    <property type="entry name" value="DNA/RNA_pol_sf"/>
</dbReference>
<dbReference type="Pfam" id="PF17917">
    <property type="entry name" value="RT_RNaseH"/>
    <property type="match status" value="1"/>
</dbReference>
<dbReference type="InterPro" id="IPR041373">
    <property type="entry name" value="RT_RNaseH"/>
</dbReference>
<name>A0A438HF83_VITVI</name>
<dbReference type="SUPFAM" id="SSF53098">
    <property type="entry name" value="Ribonuclease H-like"/>
    <property type="match status" value="1"/>
</dbReference>
<dbReference type="Gene3D" id="3.30.420.10">
    <property type="entry name" value="Ribonuclease H-like superfamily/Ribonuclease H"/>
    <property type="match status" value="1"/>
</dbReference>
<reference evidence="9 10" key="1">
    <citation type="journal article" date="2018" name="PLoS Genet.">
        <title>Population sequencing reveals clonal diversity and ancestral inbreeding in the grapevine cultivar Chardonnay.</title>
        <authorList>
            <person name="Roach M.J."/>
            <person name="Johnson D.L."/>
            <person name="Bohlmann J."/>
            <person name="van Vuuren H.J."/>
            <person name="Jones S.J."/>
            <person name="Pretorius I.S."/>
            <person name="Schmidt S.A."/>
            <person name="Borneman A.R."/>
        </authorList>
    </citation>
    <scope>NUCLEOTIDE SEQUENCE [LARGE SCALE GENOMIC DNA]</scope>
    <source>
        <strain evidence="10">cv. Chardonnay</strain>
        <tissue evidence="9">Leaf</tissue>
    </source>
</reference>
<dbReference type="GO" id="GO:0016787">
    <property type="term" value="F:hydrolase activity"/>
    <property type="evidence" value="ECO:0007669"/>
    <property type="project" value="UniProtKB-KW"/>
</dbReference>
<evidence type="ECO:0000256" key="4">
    <source>
        <dbReference type="ARBA" id="ARBA00022722"/>
    </source>
</evidence>
<dbReference type="GO" id="GO:0015074">
    <property type="term" value="P:DNA integration"/>
    <property type="evidence" value="ECO:0007669"/>
    <property type="project" value="InterPro"/>
</dbReference>
<dbReference type="GO" id="GO:0003676">
    <property type="term" value="F:nucleic acid binding"/>
    <property type="evidence" value="ECO:0007669"/>
    <property type="project" value="InterPro"/>
</dbReference>
<dbReference type="PANTHER" id="PTHR33067:SF31">
    <property type="entry name" value="RNA-DIRECTED DNA POLYMERASE"/>
    <property type="match status" value="1"/>
</dbReference>
<sequence>MDNEKIMLTEEYNAILQRKLPPKLKDPRSFTIPCTIGDFDFDKVLCDLGASVNLMSLSIFRKLGLGEVKPTTVYMEEDRDVPLILGRPFLAIGRTLIDVHQGKLILRVQDEQVSFNVFEVMKFPSDVDACFAISVLDKVVAEKFHETFLTSPLENCIMNGRTLGTLCDDDDIIECVNNLDALPTYEFPKTLKFKELGAIHVNNHTLKKESPKLELKRCVDTNLVLNWGKCHFMVREGIMLGHQISVKEIEVDHAKIDVIEKLPPPTNVKGIKSFKVIVYTDHSTLRYLFAKKEAKPRLLRWILLLQEFDLEIKDKKETENLVADHLSRMNHVEPNEGVNDINERFPDEQLFSVEEVPWRCVLEEEMESILHHCHSHYVTNWVKAKALQTNDARVVVKFLKNIFARFGTPRAIISDGGSHFCNSQFESLLGKYGVTHRIATPYHPRDWSSKLDDALWAYRTTFKTPIGMSPYQLVYGKSCHLPIELENKSFWVVKLLNFDLRTTGEKRLLQLNEMEEIRNNAYENAKIYKDKAKRWHN</sequence>
<proteinExistence type="predicted"/>
<dbReference type="InterPro" id="IPR021109">
    <property type="entry name" value="Peptidase_aspartic_dom_sf"/>
</dbReference>
<dbReference type="GO" id="GO:0004519">
    <property type="term" value="F:endonuclease activity"/>
    <property type="evidence" value="ECO:0007669"/>
    <property type="project" value="UniProtKB-KW"/>
</dbReference>
<comment type="caution">
    <text evidence="9">The sequence shown here is derived from an EMBL/GenBank/DDBJ whole genome shotgun (WGS) entry which is preliminary data.</text>
</comment>
<evidence type="ECO:0000313" key="10">
    <source>
        <dbReference type="Proteomes" id="UP000288805"/>
    </source>
</evidence>
<accession>A0A438HF83</accession>
<evidence type="ECO:0000256" key="5">
    <source>
        <dbReference type="ARBA" id="ARBA00022759"/>
    </source>
</evidence>
<dbReference type="Gene3D" id="2.40.70.10">
    <property type="entry name" value="Acid Proteases"/>
    <property type="match status" value="1"/>
</dbReference>
<dbReference type="EC" id="2.7.7.49" evidence="1"/>
<evidence type="ECO:0000256" key="1">
    <source>
        <dbReference type="ARBA" id="ARBA00012493"/>
    </source>
</evidence>
<keyword evidence="3" id="KW-0548">Nucleotidyltransferase</keyword>
<evidence type="ECO:0000256" key="3">
    <source>
        <dbReference type="ARBA" id="ARBA00022695"/>
    </source>
</evidence>
<dbReference type="InterPro" id="IPR012337">
    <property type="entry name" value="RNaseH-like_sf"/>
</dbReference>
<evidence type="ECO:0000313" key="9">
    <source>
        <dbReference type="EMBL" id="RVW83122.1"/>
    </source>
</evidence>
<dbReference type="PANTHER" id="PTHR33067">
    <property type="entry name" value="RNA-DIRECTED DNA POLYMERASE-RELATED"/>
    <property type="match status" value="1"/>
</dbReference>
<dbReference type="Pfam" id="PF00665">
    <property type="entry name" value="rve"/>
    <property type="match status" value="1"/>
</dbReference>
<dbReference type="InterPro" id="IPR036397">
    <property type="entry name" value="RNaseH_sf"/>
</dbReference>
<evidence type="ECO:0000256" key="2">
    <source>
        <dbReference type="ARBA" id="ARBA00022679"/>
    </source>
</evidence>
<dbReference type="InterPro" id="IPR043128">
    <property type="entry name" value="Rev_trsase/Diguanyl_cyclase"/>
</dbReference>
<protein>
    <recommendedName>
        <fullName evidence="1">RNA-directed DNA polymerase</fullName>
        <ecNumber evidence="1">2.7.7.49</ecNumber>
    </recommendedName>
</protein>
<gene>
    <name evidence="9" type="ORF">CK203_040733</name>
</gene>
<keyword evidence="5" id="KW-0255">Endonuclease</keyword>
<dbReference type="AlphaFoldDB" id="A0A438HF83"/>
<keyword evidence="7" id="KW-0695">RNA-directed DNA polymerase</keyword>
<dbReference type="EMBL" id="QGNW01000232">
    <property type="protein sequence ID" value="RVW83122.1"/>
    <property type="molecule type" value="Genomic_DNA"/>
</dbReference>
<dbReference type="Proteomes" id="UP000288805">
    <property type="component" value="Unassembled WGS sequence"/>
</dbReference>
<organism evidence="9 10">
    <name type="scientific">Vitis vinifera</name>
    <name type="common">Grape</name>
    <dbReference type="NCBI Taxonomy" id="29760"/>
    <lineage>
        <taxon>Eukaryota</taxon>
        <taxon>Viridiplantae</taxon>
        <taxon>Streptophyta</taxon>
        <taxon>Embryophyta</taxon>
        <taxon>Tracheophyta</taxon>
        <taxon>Spermatophyta</taxon>
        <taxon>Magnoliopsida</taxon>
        <taxon>eudicotyledons</taxon>
        <taxon>Gunneridae</taxon>
        <taxon>Pentapetalae</taxon>
        <taxon>rosids</taxon>
        <taxon>Vitales</taxon>
        <taxon>Vitaceae</taxon>
        <taxon>Viteae</taxon>
        <taxon>Vitis</taxon>
    </lineage>
</organism>
<keyword evidence="2" id="KW-0808">Transferase</keyword>
<dbReference type="SUPFAM" id="SSF56672">
    <property type="entry name" value="DNA/RNA polymerases"/>
    <property type="match status" value="1"/>
</dbReference>
<dbReference type="InterPro" id="IPR001584">
    <property type="entry name" value="Integrase_cat-core"/>
</dbReference>
<keyword evidence="4" id="KW-0540">Nuclease</keyword>
<dbReference type="GO" id="GO:0003964">
    <property type="term" value="F:RNA-directed DNA polymerase activity"/>
    <property type="evidence" value="ECO:0007669"/>
    <property type="project" value="UniProtKB-KW"/>
</dbReference>
<keyword evidence="6" id="KW-0378">Hydrolase</keyword>
<dbReference type="Gene3D" id="3.30.70.270">
    <property type="match status" value="1"/>
</dbReference>
<evidence type="ECO:0000256" key="7">
    <source>
        <dbReference type="ARBA" id="ARBA00022918"/>
    </source>
</evidence>
<dbReference type="PROSITE" id="PS50994">
    <property type="entry name" value="INTEGRASE"/>
    <property type="match status" value="1"/>
</dbReference>
<feature type="domain" description="Integrase catalytic" evidence="8">
    <location>
        <begin position="378"/>
        <end position="446"/>
    </location>
</feature>
<evidence type="ECO:0000259" key="8">
    <source>
        <dbReference type="PROSITE" id="PS50994"/>
    </source>
</evidence>